<evidence type="ECO:0000313" key="4">
    <source>
        <dbReference type="Proteomes" id="UP001552479"/>
    </source>
</evidence>
<sequence>MERYQPRTVVEPPGPAARGRSGRVRLRRTRDRGRIHRFTGNDCTGDFNKGGIAACIAWAGDLVQLQAGNTDIQHAIPTAGRRVSGDNLLVPRNTRHQRNAERLIDYDHQPKAAARLAAAISYAGPVAGLRDELAKADKEPAGDSLVIPSEAMTSKAHAFRSLTTAEDEAFEAAFSELTGA</sequence>
<dbReference type="EMBL" id="JBFASG010000021">
    <property type="protein sequence ID" value="MEV4925237.1"/>
    <property type="molecule type" value="Genomic_DNA"/>
</dbReference>
<organism evidence="3 4">
    <name type="scientific">Streptomyces roseoverticillatus</name>
    <dbReference type="NCBI Taxonomy" id="66429"/>
    <lineage>
        <taxon>Bacteria</taxon>
        <taxon>Bacillati</taxon>
        <taxon>Actinomycetota</taxon>
        <taxon>Actinomycetes</taxon>
        <taxon>Kitasatosporales</taxon>
        <taxon>Streptomycetaceae</taxon>
        <taxon>Streptomyces</taxon>
    </lineage>
</organism>
<dbReference type="PANTHER" id="PTHR30222">
    <property type="entry name" value="SPERMIDINE/PUTRESCINE-BINDING PERIPLASMIC PROTEIN"/>
    <property type="match status" value="1"/>
</dbReference>
<dbReference type="Proteomes" id="UP001552479">
    <property type="component" value="Unassembled WGS sequence"/>
</dbReference>
<dbReference type="SUPFAM" id="SSF53850">
    <property type="entry name" value="Periplasmic binding protein-like II"/>
    <property type="match status" value="1"/>
</dbReference>
<feature type="region of interest" description="Disordered" evidence="2">
    <location>
        <begin position="1"/>
        <end position="24"/>
    </location>
</feature>
<proteinExistence type="predicted"/>
<evidence type="ECO:0000256" key="2">
    <source>
        <dbReference type="SAM" id="MobiDB-lite"/>
    </source>
</evidence>
<dbReference type="RefSeq" id="WP_366089030.1">
    <property type="nucleotide sequence ID" value="NZ_JBFASG010000021.1"/>
</dbReference>
<keyword evidence="1" id="KW-0732">Signal</keyword>
<keyword evidence="4" id="KW-1185">Reference proteome</keyword>
<reference evidence="3 4" key="1">
    <citation type="submission" date="2024-06" db="EMBL/GenBank/DDBJ databases">
        <title>The Natural Products Discovery Center: Release of the First 8490 Sequenced Strains for Exploring Actinobacteria Biosynthetic Diversity.</title>
        <authorList>
            <person name="Kalkreuter E."/>
            <person name="Kautsar S.A."/>
            <person name="Yang D."/>
            <person name="Bader C.D."/>
            <person name="Teijaro C.N."/>
            <person name="Fluegel L."/>
            <person name="Davis C.M."/>
            <person name="Simpson J.R."/>
            <person name="Lauterbach L."/>
            <person name="Steele A.D."/>
            <person name="Gui C."/>
            <person name="Meng S."/>
            <person name="Li G."/>
            <person name="Viehrig K."/>
            <person name="Ye F."/>
            <person name="Su P."/>
            <person name="Kiefer A.F."/>
            <person name="Nichols A."/>
            <person name="Cepeda A.J."/>
            <person name="Yan W."/>
            <person name="Fan B."/>
            <person name="Jiang Y."/>
            <person name="Adhikari A."/>
            <person name="Zheng C.-J."/>
            <person name="Schuster L."/>
            <person name="Cowan T.M."/>
            <person name="Smanski M.J."/>
            <person name="Chevrette M.G."/>
            <person name="De Carvalho L.P.S."/>
            <person name="Shen B."/>
        </authorList>
    </citation>
    <scope>NUCLEOTIDE SEQUENCE [LARGE SCALE GENOMIC DNA]</scope>
    <source>
        <strain evidence="3 4">NPDC053791</strain>
    </source>
</reference>
<comment type="caution">
    <text evidence="3">The sequence shown here is derived from an EMBL/GenBank/DDBJ whole genome shotgun (WGS) entry which is preliminary data.</text>
</comment>
<evidence type="ECO:0000313" key="3">
    <source>
        <dbReference type="EMBL" id="MEV4925237.1"/>
    </source>
</evidence>
<dbReference type="PANTHER" id="PTHR30222:SF17">
    <property type="entry name" value="SPERMIDINE_PUTRESCINE-BINDING PERIPLASMIC PROTEIN"/>
    <property type="match status" value="1"/>
</dbReference>
<name>A0ABV3J1G3_9ACTN</name>
<dbReference type="Gene3D" id="3.40.190.10">
    <property type="entry name" value="Periplasmic binding protein-like II"/>
    <property type="match status" value="2"/>
</dbReference>
<dbReference type="Pfam" id="PF13416">
    <property type="entry name" value="SBP_bac_8"/>
    <property type="match status" value="1"/>
</dbReference>
<gene>
    <name evidence="3" type="ORF">AB0L03_20765</name>
</gene>
<protein>
    <submittedName>
        <fullName evidence="3">Extracellular solute-binding protein</fullName>
    </submittedName>
</protein>
<accession>A0ABV3J1G3</accession>
<evidence type="ECO:0000256" key="1">
    <source>
        <dbReference type="ARBA" id="ARBA00022729"/>
    </source>
</evidence>
<dbReference type="InterPro" id="IPR006059">
    <property type="entry name" value="SBP"/>
</dbReference>